<protein>
    <recommendedName>
        <fullName evidence="3">DUF6542 domain-containing protein</fullName>
    </recommendedName>
</protein>
<feature type="domain" description="DUF6542" evidence="3">
    <location>
        <begin position="1"/>
        <end position="113"/>
    </location>
</feature>
<dbReference type="Pfam" id="PF20177">
    <property type="entry name" value="DUF6542"/>
    <property type="match status" value="1"/>
</dbReference>
<name>A0A318RAX6_WILLI</name>
<keyword evidence="5" id="KW-1185">Reference proteome</keyword>
<feature type="transmembrane region" description="Helical" evidence="2">
    <location>
        <begin position="91"/>
        <end position="112"/>
    </location>
</feature>
<evidence type="ECO:0000313" key="5">
    <source>
        <dbReference type="Proteomes" id="UP000247591"/>
    </source>
</evidence>
<feature type="compositionally biased region" description="Low complexity" evidence="1">
    <location>
        <begin position="159"/>
        <end position="174"/>
    </location>
</feature>
<gene>
    <name evidence="4" type="ORF">DFR67_11928</name>
</gene>
<keyword evidence="2" id="KW-1133">Transmembrane helix</keyword>
<sequence length="240" mass="26128">MLIAVGLTTVGAVIAVSGDESNLGFSFKALYVVGCIAAVLAVRRRALFTAVAQPPLVLFGVAVIALYFLVSETDAGLKKLVFDVALPVAKLFPLMGWTFVAVLAIGAARFWFTHPTNTGKPAPRRRTAPKKAAAAKSETTTRPRRTSSPKPSMVKEDASSTATTPRTRAGQTPRTPRPPEPRLRNPEDEVPRRRRATPDAPEPRRRHAGSFDNPPQPGARAYRNPDGYEPAPRLRHRDLH</sequence>
<evidence type="ECO:0000256" key="2">
    <source>
        <dbReference type="SAM" id="Phobius"/>
    </source>
</evidence>
<proteinExistence type="predicted"/>
<feature type="region of interest" description="Disordered" evidence="1">
    <location>
        <begin position="115"/>
        <end position="240"/>
    </location>
</feature>
<organism evidence="4 5">
    <name type="scientific">Williamsia limnetica</name>
    <dbReference type="NCBI Taxonomy" id="882452"/>
    <lineage>
        <taxon>Bacteria</taxon>
        <taxon>Bacillati</taxon>
        <taxon>Actinomycetota</taxon>
        <taxon>Actinomycetes</taxon>
        <taxon>Mycobacteriales</taxon>
        <taxon>Nocardiaceae</taxon>
        <taxon>Williamsia</taxon>
    </lineage>
</organism>
<evidence type="ECO:0000259" key="3">
    <source>
        <dbReference type="Pfam" id="PF20177"/>
    </source>
</evidence>
<feature type="compositionally biased region" description="Low complexity" evidence="1">
    <location>
        <begin position="130"/>
        <end position="141"/>
    </location>
</feature>
<feature type="transmembrane region" description="Helical" evidence="2">
    <location>
        <begin position="54"/>
        <end position="71"/>
    </location>
</feature>
<keyword evidence="2" id="KW-0472">Membrane</keyword>
<feature type="transmembrane region" description="Helical" evidence="2">
    <location>
        <begin position="25"/>
        <end position="42"/>
    </location>
</feature>
<evidence type="ECO:0000256" key="1">
    <source>
        <dbReference type="SAM" id="MobiDB-lite"/>
    </source>
</evidence>
<dbReference type="InterPro" id="IPR046672">
    <property type="entry name" value="DUF6542"/>
</dbReference>
<reference evidence="4 5" key="1">
    <citation type="submission" date="2018-06" db="EMBL/GenBank/DDBJ databases">
        <title>Genomic Encyclopedia of Type Strains, Phase IV (KMG-IV): sequencing the most valuable type-strain genomes for metagenomic binning, comparative biology and taxonomic classification.</title>
        <authorList>
            <person name="Goeker M."/>
        </authorList>
    </citation>
    <scope>NUCLEOTIDE SEQUENCE [LARGE SCALE GENOMIC DNA]</scope>
    <source>
        <strain evidence="4 5">DSM 45521</strain>
    </source>
</reference>
<accession>A0A318RAX6</accession>
<feature type="compositionally biased region" description="Basic and acidic residues" evidence="1">
    <location>
        <begin position="177"/>
        <end position="191"/>
    </location>
</feature>
<dbReference type="Proteomes" id="UP000247591">
    <property type="component" value="Unassembled WGS sequence"/>
</dbReference>
<dbReference type="AlphaFoldDB" id="A0A318RAX6"/>
<keyword evidence="2" id="KW-0812">Transmembrane</keyword>
<comment type="caution">
    <text evidence="4">The sequence shown here is derived from an EMBL/GenBank/DDBJ whole genome shotgun (WGS) entry which is preliminary data.</text>
</comment>
<dbReference type="EMBL" id="QJSP01000019">
    <property type="protein sequence ID" value="PYE12923.1"/>
    <property type="molecule type" value="Genomic_DNA"/>
</dbReference>
<evidence type="ECO:0000313" key="4">
    <source>
        <dbReference type="EMBL" id="PYE12923.1"/>
    </source>
</evidence>